<dbReference type="EMBL" id="BPLR01009961">
    <property type="protein sequence ID" value="GIY35786.1"/>
    <property type="molecule type" value="Genomic_DNA"/>
</dbReference>
<reference evidence="1 2" key="1">
    <citation type="submission" date="2021-06" db="EMBL/GenBank/DDBJ databases">
        <title>Caerostris extrusa draft genome.</title>
        <authorList>
            <person name="Kono N."/>
            <person name="Arakawa K."/>
        </authorList>
    </citation>
    <scope>NUCLEOTIDE SEQUENCE [LARGE SCALE GENOMIC DNA]</scope>
</reference>
<dbReference type="AlphaFoldDB" id="A0AAV4SSA1"/>
<accession>A0AAV4SSA1</accession>
<organism evidence="1 2">
    <name type="scientific">Caerostris extrusa</name>
    <name type="common">Bark spider</name>
    <name type="synonym">Caerostris bankana</name>
    <dbReference type="NCBI Taxonomy" id="172846"/>
    <lineage>
        <taxon>Eukaryota</taxon>
        <taxon>Metazoa</taxon>
        <taxon>Ecdysozoa</taxon>
        <taxon>Arthropoda</taxon>
        <taxon>Chelicerata</taxon>
        <taxon>Arachnida</taxon>
        <taxon>Araneae</taxon>
        <taxon>Araneomorphae</taxon>
        <taxon>Entelegynae</taxon>
        <taxon>Araneoidea</taxon>
        <taxon>Araneidae</taxon>
        <taxon>Caerostris</taxon>
    </lineage>
</organism>
<proteinExistence type="predicted"/>
<sequence length="96" mass="11100">MVEGCLIYHFYPPQAPHICFLGRGQCPPQGNCETWITLASLAFERNRQYNASIHFPGLTSKLIETPSQNIDFQKQQITKRVTKNCRKLQYIQTNDL</sequence>
<name>A0AAV4SSA1_CAEEX</name>
<dbReference type="Proteomes" id="UP001054945">
    <property type="component" value="Unassembled WGS sequence"/>
</dbReference>
<comment type="caution">
    <text evidence="1">The sequence shown here is derived from an EMBL/GenBank/DDBJ whole genome shotgun (WGS) entry which is preliminary data.</text>
</comment>
<keyword evidence="2" id="KW-1185">Reference proteome</keyword>
<evidence type="ECO:0000313" key="2">
    <source>
        <dbReference type="Proteomes" id="UP001054945"/>
    </source>
</evidence>
<protein>
    <submittedName>
        <fullName evidence="1">Uncharacterized protein</fullName>
    </submittedName>
</protein>
<evidence type="ECO:0000313" key="1">
    <source>
        <dbReference type="EMBL" id="GIY35786.1"/>
    </source>
</evidence>
<gene>
    <name evidence="1" type="ORF">CEXT_692501</name>
</gene>